<evidence type="ECO:0000313" key="4">
    <source>
        <dbReference type="Proteomes" id="UP000515734"/>
    </source>
</evidence>
<protein>
    <recommendedName>
        <fullName evidence="5">ATPase</fullName>
    </recommendedName>
</protein>
<feature type="compositionally biased region" description="Acidic residues" evidence="1">
    <location>
        <begin position="755"/>
        <end position="765"/>
    </location>
</feature>
<accession>A0A6S6NWY6</accession>
<organism evidence="3 4">
    <name type="scientific">Mycolicibacterium litorale</name>
    <dbReference type="NCBI Taxonomy" id="758802"/>
    <lineage>
        <taxon>Bacteria</taxon>
        <taxon>Bacillati</taxon>
        <taxon>Actinomycetota</taxon>
        <taxon>Actinomycetes</taxon>
        <taxon>Mycobacteriales</taxon>
        <taxon>Mycobacteriaceae</taxon>
        <taxon>Mycolicibacterium</taxon>
    </lineage>
</organism>
<sequence length="777" mass="80261">MAKHRGAKRRSKKIAALGAATVTATALTVGAGPVPEAAAATPRSTDAVDLTADFRLFPPPQAIPDLTFGAGQAAYDVKNAFADFVFRSIFDNVNLAGLARALGVDPQSIVERVLENLPLALLTDPIFGVVNNLPLPIGNLVGQLPLLGDLLGDILGNGLNQAGINTIGEILGILGLDLSDPFNLSEVGDRLGVNVVTSGHVFTLLKLLGVDLGWEPTLPNSIADDVNGTDYLGVGVDGLLEVIDTPAASIVTLLNRILERLQLGSLDDIPDVIKARVPIVIGDGVGAFAAGMAYQDILADLPNQPGGANYDGDEAAPLLGSVTVLPMLLLRNAGRANGGLFARLYPLAGLFGIDTVTPETALSNSGGVSLPGGLYLGGATLVPVKIDVALQHDPLSDFAAWPNPFSLLNSLVAAALPTYNLRGLDVGATAGAVADQLAPQLGDVVEGPLEGEPLELNFYLTVPIDALPLLEPTYLIVDAINLLTGANLNNPIGTALGPALSSLINLGYTDVERRWNDDGDYWEYVRTFDDSRVPTAFGSFPDINWFNVPGDIVGALGAGVRQAFEDGLVNRNGPVKNVLATVLNLLGLDGGLPGGIGNLGLDGVFDQIRDTVEGVLDDLNAPRASTVAADAARVAVTAEEPAAADDAGEANGTVTDVTEPESPVVDDTDTEPAEPVDESGDDAATDAEESVDEATDEVDEDAPAEEAEDAEDAPAEAEADADTSDADTSDADTSDTDTSDADTSDTEKADKADNDNADNDNADNDNTDKSDTDKAAA</sequence>
<dbReference type="RefSeq" id="WP_232100460.1">
    <property type="nucleotide sequence ID" value="NZ_AP023287.1"/>
</dbReference>
<feature type="chain" id="PRO_5038349324" description="ATPase" evidence="2">
    <location>
        <begin position="32"/>
        <end position="777"/>
    </location>
</feature>
<evidence type="ECO:0000256" key="2">
    <source>
        <dbReference type="SAM" id="SignalP"/>
    </source>
</evidence>
<feature type="signal peptide" evidence="2">
    <location>
        <begin position="1"/>
        <end position="31"/>
    </location>
</feature>
<name>A0A6S6NWY6_9MYCO</name>
<evidence type="ECO:0000313" key="3">
    <source>
        <dbReference type="EMBL" id="BCI50854.1"/>
    </source>
</evidence>
<dbReference type="EMBL" id="AP023287">
    <property type="protein sequence ID" value="BCI50854.1"/>
    <property type="molecule type" value="Genomic_DNA"/>
</dbReference>
<reference evidence="3 4" key="1">
    <citation type="submission" date="2020-07" db="EMBL/GenBank/DDBJ databases">
        <title>Complete genome sequence of Mycolicibacterium litorale like strain isolated from cardiac implantable electronic device infection.</title>
        <authorList>
            <person name="Fukano H."/>
            <person name="Miyama H."/>
            <person name="Hoshino Y."/>
        </authorList>
    </citation>
    <scope>NUCLEOTIDE SEQUENCE [LARGE SCALE GENOMIC DNA]</scope>
    <source>
        <strain evidence="3 4">NIIDNTM18</strain>
    </source>
</reference>
<keyword evidence="2" id="KW-0732">Signal</keyword>
<evidence type="ECO:0008006" key="5">
    <source>
        <dbReference type="Google" id="ProtNLM"/>
    </source>
</evidence>
<feature type="compositionally biased region" description="Basic and acidic residues" evidence="1">
    <location>
        <begin position="745"/>
        <end position="754"/>
    </location>
</feature>
<feature type="compositionally biased region" description="Basic and acidic residues" evidence="1">
    <location>
        <begin position="766"/>
        <end position="777"/>
    </location>
</feature>
<dbReference type="AlphaFoldDB" id="A0A6S6NWY6"/>
<gene>
    <name evidence="3" type="ORF">NIIDNTM18_01320</name>
</gene>
<evidence type="ECO:0000256" key="1">
    <source>
        <dbReference type="SAM" id="MobiDB-lite"/>
    </source>
</evidence>
<dbReference type="Proteomes" id="UP000515734">
    <property type="component" value="Chromosome"/>
</dbReference>
<feature type="region of interest" description="Disordered" evidence="1">
    <location>
        <begin position="638"/>
        <end position="777"/>
    </location>
</feature>
<feature type="compositionally biased region" description="Acidic residues" evidence="1">
    <location>
        <begin position="664"/>
        <end position="744"/>
    </location>
</feature>
<proteinExistence type="predicted"/>